<dbReference type="PANTHER" id="PTHR33867:SF1">
    <property type="entry name" value="RIBOSOME MATURATION FACTOR RIMP"/>
    <property type="match status" value="1"/>
</dbReference>
<keyword evidence="8" id="KW-1185">Reference proteome</keyword>
<reference evidence="6" key="1">
    <citation type="submission" date="2015-09" db="EMBL/GenBank/DDBJ databases">
        <title>Draft Genome Sequences of Two Novel Amoeba-resistant Intranuclear Bacteria, Candidatus Berkiella cookevillensis and Candidatus Berkiella aquae.</title>
        <authorList>
            <person name="Mehari Y.T."/>
            <person name="Arivett B.A."/>
            <person name="Farone A.L."/>
            <person name="Gunderson J.H."/>
            <person name="Farone M.B."/>
        </authorList>
    </citation>
    <scope>NUCLEOTIDE SEQUENCE [LARGE SCALE GENOMIC DNA]</scope>
    <source>
        <strain evidence="6">HT99</strain>
    </source>
</reference>
<name>A0A0Q9YLZ1_9GAMM</name>
<proteinExistence type="inferred from homology"/>
<reference evidence="7" key="2">
    <citation type="journal article" date="2016" name="Genome Announc.">
        <title>Draft Genome Sequences of Two Novel Amoeba-Resistant Intranuclear Bacteria, 'Candidatus Berkiella cookevillensis' and 'Candidatus Berkiella aquae'.</title>
        <authorList>
            <person name="Mehari Y.T."/>
            <person name="Arivett B.A."/>
            <person name="Farone A.L."/>
            <person name="Gunderson J.H."/>
            <person name="Farone M.B."/>
        </authorList>
    </citation>
    <scope>NUCLEOTIDE SEQUENCE</scope>
    <source>
        <strain evidence="7">HT99</strain>
    </source>
</reference>
<gene>
    <name evidence="3 6" type="primary">rimP</name>
    <name evidence="7" type="ORF">HT99x_003840</name>
    <name evidence="6" type="ORF">HT99x_00950</name>
</gene>
<comment type="caution">
    <text evidence="6">The sequence shown here is derived from an EMBL/GenBank/DDBJ whole genome shotgun (WGS) entry which is preliminary data.</text>
</comment>
<dbReference type="PATRIC" id="fig|1590043.3.peg.956"/>
<feature type="domain" description="Ribosome maturation factor RimP C-terminal" evidence="5">
    <location>
        <begin position="85"/>
        <end position="149"/>
    </location>
</feature>
<dbReference type="STRING" id="295108.HT99x_00950"/>
<dbReference type="Gene3D" id="2.30.30.180">
    <property type="entry name" value="Ribosome maturation factor RimP, C-terminal domain"/>
    <property type="match status" value="1"/>
</dbReference>
<dbReference type="EMBL" id="LKAJ02000001">
    <property type="protein sequence ID" value="MCS5710548.1"/>
    <property type="molecule type" value="Genomic_DNA"/>
</dbReference>
<dbReference type="InterPro" id="IPR028989">
    <property type="entry name" value="RimP_N"/>
</dbReference>
<evidence type="ECO:0000256" key="1">
    <source>
        <dbReference type="ARBA" id="ARBA00022490"/>
    </source>
</evidence>
<sequence length="162" mass="18125">MHQQTKWHDLIGPVIQGTPFELVGVECVGGGKHTVVRIYMDKQGGITIDDIVELTRQISVIFDVEEPIKGQYTLEVSSPGIQRPLFLPAHFQNQVGQKITVRTSHALGNRQNFKGTLVKADDEGIEMVVDEQNISFQYNDIDKAKVLPDISIGSRNEKEAKR</sequence>
<dbReference type="GO" id="GO:0005829">
    <property type="term" value="C:cytosol"/>
    <property type="evidence" value="ECO:0007669"/>
    <property type="project" value="TreeGrafter"/>
</dbReference>
<dbReference type="GO" id="GO:0006412">
    <property type="term" value="P:translation"/>
    <property type="evidence" value="ECO:0007669"/>
    <property type="project" value="TreeGrafter"/>
</dbReference>
<dbReference type="Proteomes" id="UP000051497">
    <property type="component" value="Unassembled WGS sequence"/>
</dbReference>
<dbReference type="AlphaFoldDB" id="A0A0Q9YLZ1"/>
<dbReference type="HAMAP" id="MF_01077">
    <property type="entry name" value="RimP"/>
    <property type="match status" value="1"/>
</dbReference>
<accession>A0A0Q9YLZ1</accession>
<evidence type="ECO:0000313" key="6">
    <source>
        <dbReference type="EMBL" id="KRG21759.1"/>
    </source>
</evidence>
<dbReference type="InterPro" id="IPR036847">
    <property type="entry name" value="RimP_C_sf"/>
</dbReference>
<organism evidence="6">
    <name type="scientific">Candidatus Berkiella aquae</name>
    <dbReference type="NCBI Taxonomy" id="295108"/>
    <lineage>
        <taxon>Bacteria</taxon>
        <taxon>Pseudomonadati</taxon>
        <taxon>Pseudomonadota</taxon>
        <taxon>Gammaproteobacteria</taxon>
        <taxon>Candidatus Berkiellales</taxon>
        <taxon>Candidatus Berkiellaceae</taxon>
        <taxon>Candidatus Berkiella</taxon>
    </lineage>
</organism>
<reference evidence="7" key="3">
    <citation type="submission" date="2021-06" db="EMBL/GenBank/DDBJ databases">
        <title>Genomic Description and Analysis of Intracellular Bacteria, Candidatus Berkiella cookevillensis and Candidatus Berkiella aquae.</title>
        <authorList>
            <person name="Kidane D.T."/>
            <person name="Mehari Y.T."/>
            <person name="Rice F.C."/>
            <person name="Arivett B.A."/>
            <person name="Farone A.L."/>
            <person name="Berk S.G."/>
            <person name="Farone M.B."/>
        </authorList>
    </citation>
    <scope>NUCLEOTIDE SEQUENCE</scope>
    <source>
        <strain evidence="7">HT99</strain>
    </source>
</reference>
<evidence type="ECO:0000313" key="8">
    <source>
        <dbReference type="Proteomes" id="UP000051497"/>
    </source>
</evidence>
<dbReference type="Pfam" id="PF17384">
    <property type="entry name" value="DUF150_C"/>
    <property type="match status" value="1"/>
</dbReference>
<dbReference type="PANTHER" id="PTHR33867">
    <property type="entry name" value="RIBOSOME MATURATION FACTOR RIMP"/>
    <property type="match status" value="1"/>
</dbReference>
<comment type="subcellular location">
    <subcellularLocation>
        <location evidence="3">Cytoplasm</location>
    </subcellularLocation>
</comment>
<dbReference type="RefSeq" id="WP_075065588.1">
    <property type="nucleotide sequence ID" value="NZ_LKAJ02000001.1"/>
</dbReference>
<dbReference type="EMBL" id="LKAJ01000003">
    <property type="protein sequence ID" value="KRG21759.1"/>
    <property type="molecule type" value="Genomic_DNA"/>
</dbReference>
<dbReference type="FunFam" id="3.30.300.70:FF:000001">
    <property type="entry name" value="Ribosome maturation factor RimP"/>
    <property type="match status" value="1"/>
</dbReference>
<keyword evidence="1 3" id="KW-0963">Cytoplasm</keyword>
<dbReference type="SUPFAM" id="SSF75420">
    <property type="entry name" value="YhbC-like, N-terminal domain"/>
    <property type="match status" value="1"/>
</dbReference>
<dbReference type="InterPro" id="IPR028998">
    <property type="entry name" value="RimP_C"/>
</dbReference>
<protein>
    <recommendedName>
        <fullName evidence="3">Ribosome maturation factor RimP</fullName>
    </recommendedName>
</protein>
<dbReference type="OrthoDB" id="9805006at2"/>
<dbReference type="SUPFAM" id="SSF74942">
    <property type="entry name" value="YhbC-like, C-terminal domain"/>
    <property type="match status" value="1"/>
</dbReference>
<evidence type="ECO:0000259" key="4">
    <source>
        <dbReference type="Pfam" id="PF02576"/>
    </source>
</evidence>
<keyword evidence="2 3" id="KW-0690">Ribosome biogenesis</keyword>
<feature type="domain" description="Ribosome maturation factor RimP N-terminal" evidence="4">
    <location>
        <begin position="10"/>
        <end position="81"/>
    </location>
</feature>
<comment type="function">
    <text evidence="3">Required for maturation of 30S ribosomal subunits.</text>
</comment>
<evidence type="ECO:0000259" key="5">
    <source>
        <dbReference type="Pfam" id="PF17384"/>
    </source>
</evidence>
<dbReference type="Pfam" id="PF02576">
    <property type="entry name" value="RimP_N"/>
    <property type="match status" value="1"/>
</dbReference>
<evidence type="ECO:0000256" key="3">
    <source>
        <dbReference type="HAMAP-Rule" id="MF_01077"/>
    </source>
</evidence>
<evidence type="ECO:0000256" key="2">
    <source>
        <dbReference type="ARBA" id="ARBA00022517"/>
    </source>
</evidence>
<comment type="similarity">
    <text evidence="3">Belongs to the RimP family.</text>
</comment>
<dbReference type="GO" id="GO:0000028">
    <property type="term" value="P:ribosomal small subunit assembly"/>
    <property type="evidence" value="ECO:0007669"/>
    <property type="project" value="TreeGrafter"/>
</dbReference>
<dbReference type="Gene3D" id="3.30.300.70">
    <property type="entry name" value="RimP-like superfamily, N-terminal"/>
    <property type="match status" value="1"/>
</dbReference>
<dbReference type="InterPro" id="IPR003728">
    <property type="entry name" value="Ribosome_maturation_RimP"/>
</dbReference>
<dbReference type="InterPro" id="IPR035956">
    <property type="entry name" value="RimP_N_sf"/>
</dbReference>
<evidence type="ECO:0000313" key="7">
    <source>
        <dbReference type="EMBL" id="MCS5710548.1"/>
    </source>
</evidence>
<dbReference type="CDD" id="cd01734">
    <property type="entry name" value="YlxS_C"/>
    <property type="match status" value="1"/>
</dbReference>